<evidence type="ECO:0000313" key="2">
    <source>
        <dbReference type="EMBL" id="CAB4957493.1"/>
    </source>
</evidence>
<sequence>MAGIKQLTEVLLTRVHLIEGDVDTAHDGEAALRGIGDCRKGVDGRNFERQVDPAQAGEFGGQHQQIGRITKRRERPVEHEREEEPGDRIGEFVEFEHLIFEREQRAGIDLEGEVEVERATACILGMDIDLPCLTQ</sequence>
<name>A0A6J7KRI4_9ZZZZ</name>
<feature type="region of interest" description="Disordered" evidence="1">
    <location>
        <begin position="57"/>
        <end position="88"/>
    </location>
</feature>
<feature type="compositionally biased region" description="Basic and acidic residues" evidence="1">
    <location>
        <begin position="75"/>
        <end position="88"/>
    </location>
</feature>
<evidence type="ECO:0000256" key="1">
    <source>
        <dbReference type="SAM" id="MobiDB-lite"/>
    </source>
</evidence>
<proteinExistence type="predicted"/>
<accession>A0A6J7KRI4</accession>
<dbReference type="AlphaFoldDB" id="A0A6J7KRI4"/>
<protein>
    <submittedName>
        <fullName evidence="2">Unannotated protein</fullName>
    </submittedName>
</protein>
<gene>
    <name evidence="2" type="ORF">UFOPK3733_02249</name>
</gene>
<reference evidence="2" key="1">
    <citation type="submission" date="2020-05" db="EMBL/GenBank/DDBJ databases">
        <authorList>
            <person name="Chiriac C."/>
            <person name="Salcher M."/>
            <person name="Ghai R."/>
            <person name="Kavagutti S V."/>
        </authorList>
    </citation>
    <scope>NUCLEOTIDE SEQUENCE</scope>
</reference>
<organism evidence="2">
    <name type="scientific">freshwater metagenome</name>
    <dbReference type="NCBI Taxonomy" id="449393"/>
    <lineage>
        <taxon>unclassified sequences</taxon>
        <taxon>metagenomes</taxon>
        <taxon>ecological metagenomes</taxon>
    </lineage>
</organism>
<dbReference type="EMBL" id="CAFBNC010000186">
    <property type="protein sequence ID" value="CAB4957493.1"/>
    <property type="molecule type" value="Genomic_DNA"/>
</dbReference>